<dbReference type="PANTHER" id="PTHR11101:SF80">
    <property type="entry name" value="PHOSPHATE TRANSPORTER"/>
    <property type="match status" value="1"/>
</dbReference>
<feature type="transmembrane region" description="Helical" evidence="6">
    <location>
        <begin position="130"/>
        <end position="150"/>
    </location>
</feature>
<keyword evidence="4 6" id="KW-1133">Transmembrane helix</keyword>
<dbReference type="EMBL" id="JBCITM010000024">
    <property type="protein sequence ID" value="MEN1761942.1"/>
    <property type="molecule type" value="Genomic_DNA"/>
</dbReference>
<dbReference type="Pfam" id="PF01384">
    <property type="entry name" value="PHO4"/>
    <property type="match status" value="1"/>
</dbReference>
<organism evidence="7 8">
    <name type="scientific">Anoxynatronum sibiricum</name>
    <dbReference type="NCBI Taxonomy" id="210623"/>
    <lineage>
        <taxon>Bacteria</taxon>
        <taxon>Bacillati</taxon>
        <taxon>Bacillota</taxon>
        <taxon>Clostridia</taxon>
        <taxon>Eubacteriales</taxon>
        <taxon>Clostridiaceae</taxon>
        <taxon>Anoxynatronum</taxon>
    </lineage>
</organism>
<dbReference type="InterPro" id="IPR001204">
    <property type="entry name" value="Phos_transporter"/>
</dbReference>
<evidence type="ECO:0000256" key="6">
    <source>
        <dbReference type="SAM" id="Phobius"/>
    </source>
</evidence>
<feature type="transmembrane region" description="Helical" evidence="6">
    <location>
        <begin position="289"/>
        <end position="306"/>
    </location>
</feature>
<name>A0ABU9VXS1_9CLOT</name>
<evidence type="ECO:0000256" key="4">
    <source>
        <dbReference type="ARBA" id="ARBA00022989"/>
    </source>
</evidence>
<feature type="transmembrane region" description="Helical" evidence="6">
    <location>
        <begin position="246"/>
        <end position="269"/>
    </location>
</feature>
<feature type="transmembrane region" description="Helical" evidence="6">
    <location>
        <begin position="318"/>
        <end position="339"/>
    </location>
</feature>
<keyword evidence="5 6" id="KW-0472">Membrane</keyword>
<feature type="transmembrane region" description="Helical" evidence="6">
    <location>
        <begin position="171"/>
        <end position="196"/>
    </location>
</feature>
<accession>A0ABU9VXS1</accession>
<sequence length="342" mass="35893">MEEGLKTLIYLSAGLFMGWSLGANDAANIFGTAVATRMIRFKTAALLMSLFIALGAVVSGSGPAATLGALGAVTRIEEAFLVSLTAAATVMVMTRRGLPVSTSQAIVGALVGWNLHSGEAIDMSVLTKIASTWVVAPLLGALFAMGLYLLMKVFHERSRIHLVQMDRLIRLGLVLSGIFGAYSLGASNMANVMGVFTNSFSIDLVMGSGRQMITSQQLLFLLGAAAISLGVYTYSHRVMQTVGSQIYRLTPPAALVVVLSSALVLFLFASQGLKSLLISVGLPSLPLVPVSQSQTVVGAVIGIGLIRGGRNLNLKMLGTIIAGWVITPLAAMILAFFLLSFV</sequence>
<dbReference type="RefSeq" id="WP_343187225.1">
    <property type="nucleotide sequence ID" value="NZ_JBCITM010000024.1"/>
</dbReference>
<feature type="transmembrane region" description="Helical" evidence="6">
    <location>
        <begin position="7"/>
        <end position="24"/>
    </location>
</feature>
<evidence type="ECO:0000313" key="8">
    <source>
        <dbReference type="Proteomes" id="UP001407405"/>
    </source>
</evidence>
<feature type="transmembrane region" description="Helical" evidence="6">
    <location>
        <begin position="216"/>
        <end position="234"/>
    </location>
</feature>
<evidence type="ECO:0000256" key="3">
    <source>
        <dbReference type="ARBA" id="ARBA00022692"/>
    </source>
</evidence>
<dbReference type="PANTHER" id="PTHR11101">
    <property type="entry name" value="PHOSPHATE TRANSPORTER"/>
    <property type="match status" value="1"/>
</dbReference>
<comment type="subcellular location">
    <subcellularLocation>
        <location evidence="1">Membrane</location>
        <topology evidence="1">Multi-pass membrane protein</topology>
    </subcellularLocation>
</comment>
<evidence type="ECO:0000256" key="5">
    <source>
        <dbReference type="ARBA" id="ARBA00023136"/>
    </source>
</evidence>
<dbReference type="Proteomes" id="UP001407405">
    <property type="component" value="Unassembled WGS sequence"/>
</dbReference>
<evidence type="ECO:0000256" key="2">
    <source>
        <dbReference type="ARBA" id="ARBA00022448"/>
    </source>
</evidence>
<proteinExistence type="predicted"/>
<reference evidence="7 8" key="1">
    <citation type="submission" date="2024-04" db="EMBL/GenBank/DDBJ databases">
        <title>Genome sequencing and metabolic network reconstruction of aminoacids and betaine degradation by Anoxynatronum sibiricum.</title>
        <authorList>
            <person name="Detkova E.N."/>
            <person name="Boltjanskaja Y.V."/>
            <person name="Mardanov A.V."/>
            <person name="Kevbrin V."/>
        </authorList>
    </citation>
    <scope>NUCLEOTIDE SEQUENCE [LARGE SCALE GENOMIC DNA]</scope>
    <source>
        <strain evidence="7 8">Z-7981</strain>
    </source>
</reference>
<comment type="caution">
    <text evidence="7">The sequence shown here is derived from an EMBL/GenBank/DDBJ whole genome shotgun (WGS) entry which is preliminary data.</text>
</comment>
<evidence type="ECO:0000256" key="1">
    <source>
        <dbReference type="ARBA" id="ARBA00004141"/>
    </source>
</evidence>
<keyword evidence="2" id="KW-0813">Transport</keyword>
<feature type="transmembrane region" description="Helical" evidence="6">
    <location>
        <begin position="44"/>
        <end position="67"/>
    </location>
</feature>
<keyword evidence="8" id="KW-1185">Reference proteome</keyword>
<evidence type="ECO:0000313" key="7">
    <source>
        <dbReference type="EMBL" id="MEN1761942.1"/>
    </source>
</evidence>
<gene>
    <name evidence="7" type="ORF">AAIG11_15750</name>
</gene>
<keyword evidence="3 6" id="KW-0812">Transmembrane</keyword>
<protein>
    <submittedName>
        <fullName evidence="7">Inorganic phosphate transporter</fullName>
    </submittedName>
</protein>